<evidence type="ECO:0000313" key="1">
    <source>
        <dbReference type="EMBL" id="SEG98053.1"/>
    </source>
</evidence>
<sequence length="44" mass="5133">MRESVLPEDRLRTGIQSDTGYLEVMPRKTNRRRPKRARVAVPVP</sequence>
<organism evidence="1 2">
    <name type="scientific">Nonomuraea solani</name>
    <dbReference type="NCBI Taxonomy" id="1144553"/>
    <lineage>
        <taxon>Bacteria</taxon>
        <taxon>Bacillati</taxon>
        <taxon>Actinomycetota</taxon>
        <taxon>Actinomycetes</taxon>
        <taxon>Streptosporangiales</taxon>
        <taxon>Streptosporangiaceae</taxon>
        <taxon>Nonomuraea</taxon>
    </lineage>
</organism>
<evidence type="ECO:0000313" key="2">
    <source>
        <dbReference type="Proteomes" id="UP000236732"/>
    </source>
</evidence>
<keyword evidence="2" id="KW-1185">Reference proteome</keyword>
<dbReference type="Proteomes" id="UP000236732">
    <property type="component" value="Unassembled WGS sequence"/>
</dbReference>
<proteinExistence type="predicted"/>
<protein>
    <submittedName>
        <fullName evidence="1">Uncharacterized protein</fullName>
    </submittedName>
</protein>
<name>A0A1H6EL56_9ACTN</name>
<dbReference type="AlphaFoldDB" id="A0A1H6EL56"/>
<reference evidence="1 2" key="1">
    <citation type="submission" date="2016-10" db="EMBL/GenBank/DDBJ databases">
        <authorList>
            <person name="de Groot N.N."/>
        </authorList>
    </citation>
    <scope>NUCLEOTIDE SEQUENCE [LARGE SCALE GENOMIC DNA]</scope>
    <source>
        <strain evidence="1 2">CGMCC 4.7037</strain>
    </source>
</reference>
<accession>A0A1H6EL56</accession>
<dbReference type="EMBL" id="FNVT01000011">
    <property type="protein sequence ID" value="SEG98053.1"/>
    <property type="molecule type" value="Genomic_DNA"/>
</dbReference>
<gene>
    <name evidence="1" type="ORF">SAMN05444920_111172</name>
</gene>